<proteinExistence type="inferred from homology"/>
<dbReference type="Gene3D" id="3.40.190.10">
    <property type="entry name" value="Periplasmic binding protein-like II"/>
    <property type="match status" value="2"/>
</dbReference>
<dbReference type="PANTHER" id="PTHR30061">
    <property type="entry name" value="MALTOSE-BINDING PERIPLASMIC PROTEIN"/>
    <property type="match status" value="1"/>
</dbReference>
<dbReference type="SUPFAM" id="SSF53850">
    <property type="entry name" value="Periplasmic binding protein-like II"/>
    <property type="match status" value="1"/>
</dbReference>
<keyword evidence="5" id="KW-1185">Reference proteome</keyword>
<keyword evidence="2" id="KW-0813">Transport</keyword>
<name>A0ABX6YG91_9MICO</name>
<dbReference type="InterPro" id="IPR006059">
    <property type="entry name" value="SBP"/>
</dbReference>
<dbReference type="Pfam" id="PF01547">
    <property type="entry name" value="SBP_bac_1"/>
    <property type="match status" value="1"/>
</dbReference>
<sequence length="450" mass="48492">MQQRSHSHRGRLAIAGIATIATAITLTGCSSGATSADIADEAPTKLEGTVSLWHFFSDREADVIQNVIDDFEEDNPGVTVDVHEGQDDEKVRKVIASGGDIDVALSYSTAVVGNFCSTGAFQDLGPYIDRDKVDMTEFSDTVKSYSEYEGTRCAMPVLADVNALYYNKDILAEAGVTEMPKTLDGLKELALQLTEYNDDGSIKRLGFNPFMGMYENSPAHFGPAVGGQWLTDDGRSAIGSDDGWPVLMTWQKDFVDEIGYDKLQAFTAGLGQEFSAENAFHTGQLAMAVDGEYRTAFIDDQAPDLNYGTAPFPTAKGYEDLYGSGYIVGNIAGIAQGSKHPELAWALLKYLSTDTDALVKMANGLKNVPTTTSALQSPDLEVTEQYQTFIDIALNPKTTTTPPSPVGAGYEQAFGDYWTRYQAGDGGDLTKGLAEVDKQINDSIDLVSGP</sequence>
<dbReference type="PANTHER" id="PTHR30061:SF50">
    <property type="entry name" value="MALTOSE_MALTODEXTRIN-BINDING PERIPLASMIC PROTEIN"/>
    <property type="match status" value="1"/>
</dbReference>
<comment type="similarity">
    <text evidence="1">Belongs to the bacterial solute-binding protein 1 family.</text>
</comment>
<reference evidence="4 5" key="1">
    <citation type="submission" date="2020-12" db="EMBL/GenBank/DDBJ databases">
        <title>Microbacterium sp. HY060.</title>
        <authorList>
            <person name="Zhou J."/>
        </authorList>
    </citation>
    <scope>NUCLEOTIDE SEQUENCE [LARGE SCALE GENOMIC DNA]</scope>
    <source>
        <strain evidence="4 5">HY60</strain>
    </source>
</reference>
<dbReference type="EMBL" id="CP061169">
    <property type="protein sequence ID" value="QPZ37808.1"/>
    <property type="molecule type" value="Genomic_DNA"/>
</dbReference>
<accession>A0ABX6YG91</accession>
<keyword evidence="3" id="KW-0732">Signal</keyword>
<dbReference type="RefSeq" id="WP_166991445.1">
    <property type="nucleotide sequence ID" value="NZ_CP061169.1"/>
</dbReference>
<evidence type="ECO:0000256" key="1">
    <source>
        <dbReference type="ARBA" id="ARBA00008520"/>
    </source>
</evidence>
<organism evidence="4 5">
    <name type="scientific">Paramicrobacterium chengjingii</name>
    <dbReference type="NCBI Taxonomy" id="2769067"/>
    <lineage>
        <taxon>Bacteria</taxon>
        <taxon>Bacillati</taxon>
        <taxon>Actinomycetota</taxon>
        <taxon>Actinomycetes</taxon>
        <taxon>Micrococcales</taxon>
        <taxon>Microbacteriaceae</taxon>
        <taxon>Paramicrobacterium</taxon>
    </lineage>
</organism>
<dbReference type="Proteomes" id="UP000662814">
    <property type="component" value="Chromosome"/>
</dbReference>
<evidence type="ECO:0000256" key="2">
    <source>
        <dbReference type="ARBA" id="ARBA00022448"/>
    </source>
</evidence>
<evidence type="ECO:0000313" key="4">
    <source>
        <dbReference type="EMBL" id="QPZ37808.1"/>
    </source>
</evidence>
<evidence type="ECO:0000256" key="3">
    <source>
        <dbReference type="ARBA" id="ARBA00022729"/>
    </source>
</evidence>
<dbReference type="PROSITE" id="PS51257">
    <property type="entry name" value="PROKAR_LIPOPROTEIN"/>
    <property type="match status" value="1"/>
</dbReference>
<evidence type="ECO:0000313" key="5">
    <source>
        <dbReference type="Proteomes" id="UP000662814"/>
    </source>
</evidence>
<protein>
    <submittedName>
        <fullName evidence="4">Extracellular solute-binding protein</fullName>
    </submittedName>
</protein>
<gene>
    <name evidence="4" type="ORF">HCR76_13440</name>
</gene>